<reference evidence="4" key="1">
    <citation type="submission" date="2021-01" db="UniProtKB">
        <authorList>
            <consortium name="EnsemblMetazoa"/>
        </authorList>
    </citation>
    <scope>IDENTIFICATION</scope>
</reference>
<evidence type="ECO:0000313" key="5">
    <source>
        <dbReference type="Proteomes" id="UP000594262"/>
    </source>
</evidence>
<accession>A0A7M5X706</accession>
<dbReference type="InterPro" id="IPR013320">
    <property type="entry name" value="ConA-like_dom_sf"/>
</dbReference>
<dbReference type="GeneID" id="136818556"/>
<dbReference type="Gene3D" id="2.60.120.200">
    <property type="match status" value="2"/>
</dbReference>
<proteinExistence type="predicted"/>
<protein>
    <recommendedName>
        <fullName evidence="3">MAM domain-containing protein</fullName>
    </recommendedName>
</protein>
<evidence type="ECO:0000259" key="3">
    <source>
        <dbReference type="PROSITE" id="PS50060"/>
    </source>
</evidence>
<evidence type="ECO:0000256" key="2">
    <source>
        <dbReference type="SAM" id="SignalP"/>
    </source>
</evidence>
<dbReference type="OrthoDB" id="10063783at2759"/>
<dbReference type="PROSITE" id="PS50060">
    <property type="entry name" value="MAM_2"/>
    <property type="match status" value="2"/>
</dbReference>
<feature type="domain" description="MAM" evidence="3">
    <location>
        <begin position="250"/>
        <end position="416"/>
    </location>
</feature>
<evidence type="ECO:0000256" key="1">
    <source>
        <dbReference type="SAM" id="Coils"/>
    </source>
</evidence>
<dbReference type="GO" id="GO:0016020">
    <property type="term" value="C:membrane"/>
    <property type="evidence" value="ECO:0007669"/>
    <property type="project" value="InterPro"/>
</dbReference>
<name>A0A7M5X706_9CNID</name>
<sequence>MKMFIIGLFSLIIALTVSGSPLSENEVQRLEDTLNVLEDDVQKLIQKAEGQKDETRSMSDEVEKRDANVYYSCDFNGICAKDFTIEQSNNKKFIWKEQPNFHNRIQDRTTPGGSFMVAEMRNIKPAGQEKAYSDLTSDEITIQGQSCVEFHIAMYTNRHGCDVARVKVSLDCDGDGVEELFRTTDSGYQKWVQVNAEIPAKYANKKCKVVFHVQNGLTDRPHAAVMIDDFKLTTGACKASNDGPFEPERLACNFDTQGPCDWKRSGTADVRFSGHGTRTSSTGPGRSFAYQRYPRGTHGLYMYMDSKSRAGTASSLTLTSPLIKTSNEKKCLRMALSMYGKEMGSTIINLIKSDGSVDEVYKQEGNKDGDSQHWFDVSETLPSNQEFKVQIKSRLGGKLSDIGFDAFEVFDGECSSGEKLTDCKFDGNDDTCRYTDESCTPLRWEKKEEFVPKRGQIIGSIRVAKKAWRMSVDIKYLGPVNNWGSIIHFTRGGNCCGRGHRIPGLWLYKNEAKVHVTSQVGNNGNQALDKGVEGADKLKENGQFSTLVVEQKKSTADGLYYITYTLDGKEINKMKQTRPEDHSLVTIYGSDPWHLAADVVVKNLIFENGVDPDCNQVCNKPVGDPAYSSIPPETFKLYTNQETAPTRSKVERTLSELTKQWRISLDIKQLATVNGWSNILHATTGHNCCNPGRRVPAIWFFNRNNRLHITYPIGNQGNTQCNEIYVDEGKFNNIAIEQKKVGDEYWLKVFKDNTEVEKCTVQQSIPRSFANVKYYLSDPWYNAANAVIKNVEFQNFERSYPCGDKCKGIKITDVIEGKTVAGFNFTSQYCSDKAFVVMADNLPDFSRLACMRFYYRIEKAASGNVHHCHIHRYGTGRSHRLNTVSNEWTKVEETLPKRAHWVGVSGYLRGAHCPTVSIAGFSVTEGSCQSEE</sequence>
<dbReference type="EnsemblMetazoa" id="CLYHEMT017845.1">
    <property type="protein sequence ID" value="CLYHEMP017845.1"/>
    <property type="gene ID" value="CLYHEMG017845"/>
</dbReference>
<organism evidence="4 5">
    <name type="scientific">Clytia hemisphaerica</name>
    <dbReference type="NCBI Taxonomy" id="252671"/>
    <lineage>
        <taxon>Eukaryota</taxon>
        <taxon>Metazoa</taxon>
        <taxon>Cnidaria</taxon>
        <taxon>Hydrozoa</taxon>
        <taxon>Hydroidolina</taxon>
        <taxon>Leptothecata</taxon>
        <taxon>Obeliida</taxon>
        <taxon>Clytiidae</taxon>
        <taxon>Clytia</taxon>
    </lineage>
</organism>
<dbReference type="RefSeq" id="XP_066930984.1">
    <property type="nucleotide sequence ID" value="XM_067074883.1"/>
</dbReference>
<feature type="chain" id="PRO_5029648580" description="MAM domain-containing protein" evidence="2">
    <location>
        <begin position="20"/>
        <end position="932"/>
    </location>
</feature>
<feature type="coiled-coil region" evidence="1">
    <location>
        <begin position="27"/>
        <end position="65"/>
    </location>
</feature>
<evidence type="ECO:0000313" key="4">
    <source>
        <dbReference type="EnsemblMetazoa" id="CLYHEMP017845.1"/>
    </source>
</evidence>
<dbReference type="SUPFAM" id="SSF49899">
    <property type="entry name" value="Concanavalin A-like lectins/glucanases"/>
    <property type="match status" value="2"/>
</dbReference>
<keyword evidence="2" id="KW-0732">Signal</keyword>
<dbReference type="SMART" id="SM00137">
    <property type="entry name" value="MAM"/>
    <property type="match status" value="1"/>
</dbReference>
<dbReference type="InterPro" id="IPR000998">
    <property type="entry name" value="MAM_dom"/>
</dbReference>
<dbReference type="Pfam" id="PF00629">
    <property type="entry name" value="MAM"/>
    <property type="match status" value="2"/>
</dbReference>
<keyword evidence="5" id="KW-1185">Reference proteome</keyword>
<keyword evidence="1" id="KW-0175">Coiled coil</keyword>
<feature type="domain" description="MAM" evidence="3">
    <location>
        <begin position="71"/>
        <end position="239"/>
    </location>
</feature>
<dbReference type="AlphaFoldDB" id="A0A7M5X706"/>
<feature type="signal peptide" evidence="2">
    <location>
        <begin position="1"/>
        <end position="19"/>
    </location>
</feature>
<dbReference type="Proteomes" id="UP000594262">
    <property type="component" value="Unplaced"/>
</dbReference>